<dbReference type="Gene3D" id="2.60.120.260">
    <property type="entry name" value="Galactose-binding domain-like"/>
    <property type="match status" value="1"/>
</dbReference>
<keyword evidence="3" id="KW-1185">Reference proteome</keyword>
<evidence type="ECO:0000256" key="1">
    <source>
        <dbReference type="SAM" id="SignalP"/>
    </source>
</evidence>
<evidence type="ECO:0000313" key="2">
    <source>
        <dbReference type="EMBL" id="KAF2792204.1"/>
    </source>
</evidence>
<organism evidence="2 3">
    <name type="scientific">Melanomma pulvis-pyrius CBS 109.77</name>
    <dbReference type="NCBI Taxonomy" id="1314802"/>
    <lineage>
        <taxon>Eukaryota</taxon>
        <taxon>Fungi</taxon>
        <taxon>Dikarya</taxon>
        <taxon>Ascomycota</taxon>
        <taxon>Pezizomycotina</taxon>
        <taxon>Dothideomycetes</taxon>
        <taxon>Pleosporomycetidae</taxon>
        <taxon>Pleosporales</taxon>
        <taxon>Melanommataceae</taxon>
        <taxon>Melanomma</taxon>
    </lineage>
</organism>
<name>A0A6A6X7T2_9PLEO</name>
<evidence type="ECO:0000313" key="3">
    <source>
        <dbReference type="Proteomes" id="UP000799757"/>
    </source>
</evidence>
<sequence>MTPILFLAATLAAFLISVASARFVPPHKRRQLIRKRHCQPLHWYCLVPEDLLATVHHRRNESVPRIRRHPLGFDENGVIAFAFDVPNLIKTGGSENVVASQSEKSWSYHGKESNSTFQWNDRNFYANYSGINKNVYFHVTGDTTAIPESEIGTYVYASDVDMTARTAVIIAESKVRNELSKPTTFKYCALIANANGTIVKTLPPREHTLGANATQRIRSTRHKRVASFGSAVPSWILIIPNQLMLDSNANLQNVESCDRIGLLQAQPASDLENDVGGRSPSVVFYDAGNKGISEEHMEEMKGLSQKFDPHGQRAMGSECYAVAQKGW</sequence>
<proteinExistence type="predicted"/>
<dbReference type="InterPro" id="IPR051913">
    <property type="entry name" value="GH2_Domain-Containing"/>
</dbReference>
<dbReference type="PANTHER" id="PTHR42732">
    <property type="entry name" value="BETA-GALACTOSIDASE"/>
    <property type="match status" value="1"/>
</dbReference>
<dbReference type="AlphaFoldDB" id="A0A6A6X7T2"/>
<feature type="signal peptide" evidence="1">
    <location>
        <begin position="1"/>
        <end position="21"/>
    </location>
</feature>
<accession>A0A6A6X7T2</accession>
<keyword evidence="1" id="KW-0732">Signal</keyword>
<dbReference type="Proteomes" id="UP000799757">
    <property type="component" value="Unassembled WGS sequence"/>
</dbReference>
<dbReference type="OrthoDB" id="408532at2759"/>
<protein>
    <submittedName>
        <fullName evidence="2">Uncharacterized protein</fullName>
    </submittedName>
</protein>
<feature type="chain" id="PRO_5025552498" evidence="1">
    <location>
        <begin position="22"/>
        <end position="327"/>
    </location>
</feature>
<gene>
    <name evidence="2" type="ORF">K505DRAFT_338906</name>
</gene>
<dbReference type="PANTHER" id="PTHR42732:SF1">
    <property type="entry name" value="BETA-MANNOSIDASE"/>
    <property type="match status" value="1"/>
</dbReference>
<reference evidence="2" key="1">
    <citation type="journal article" date="2020" name="Stud. Mycol.">
        <title>101 Dothideomycetes genomes: a test case for predicting lifestyles and emergence of pathogens.</title>
        <authorList>
            <person name="Haridas S."/>
            <person name="Albert R."/>
            <person name="Binder M."/>
            <person name="Bloem J."/>
            <person name="Labutti K."/>
            <person name="Salamov A."/>
            <person name="Andreopoulos B."/>
            <person name="Baker S."/>
            <person name="Barry K."/>
            <person name="Bills G."/>
            <person name="Bluhm B."/>
            <person name="Cannon C."/>
            <person name="Castanera R."/>
            <person name="Culley D."/>
            <person name="Daum C."/>
            <person name="Ezra D."/>
            <person name="Gonzalez J."/>
            <person name="Henrissat B."/>
            <person name="Kuo A."/>
            <person name="Liang C."/>
            <person name="Lipzen A."/>
            <person name="Lutzoni F."/>
            <person name="Magnuson J."/>
            <person name="Mondo S."/>
            <person name="Nolan M."/>
            <person name="Ohm R."/>
            <person name="Pangilinan J."/>
            <person name="Park H.-J."/>
            <person name="Ramirez L."/>
            <person name="Alfaro M."/>
            <person name="Sun H."/>
            <person name="Tritt A."/>
            <person name="Yoshinaga Y."/>
            <person name="Zwiers L.-H."/>
            <person name="Turgeon B."/>
            <person name="Goodwin S."/>
            <person name="Spatafora J."/>
            <person name="Crous P."/>
            <person name="Grigoriev I."/>
        </authorList>
    </citation>
    <scope>NUCLEOTIDE SEQUENCE</scope>
    <source>
        <strain evidence="2">CBS 109.77</strain>
    </source>
</reference>
<dbReference type="EMBL" id="MU001981">
    <property type="protein sequence ID" value="KAF2792204.1"/>
    <property type="molecule type" value="Genomic_DNA"/>
</dbReference>